<comment type="similarity">
    <text evidence="6">Belongs to the ThrE exporter (TC 2.A.79) family.</text>
</comment>
<feature type="transmembrane region" description="Helical" evidence="7">
    <location>
        <begin position="308"/>
        <end position="326"/>
    </location>
</feature>
<evidence type="ECO:0000256" key="1">
    <source>
        <dbReference type="ARBA" id="ARBA00004651"/>
    </source>
</evidence>
<proteinExistence type="inferred from homology"/>
<keyword evidence="4 7" id="KW-1133">Transmembrane helix</keyword>
<feature type="domain" description="Threonine/Serine exporter ThrE" evidence="9">
    <location>
        <begin position="263"/>
        <end position="396"/>
    </location>
</feature>
<evidence type="ECO:0000313" key="11">
    <source>
        <dbReference type="Proteomes" id="UP000254978"/>
    </source>
</evidence>
<evidence type="ECO:0000256" key="6">
    <source>
        <dbReference type="ARBA" id="ARBA00034125"/>
    </source>
</evidence>
<feature type="transmembrane region" description="Helical" evidence="7">
    <location>
        <begin position="371"/>
        <end position="396"/>
    </location>
</feature>
<keyword evidence="3 7" id="KW-0812">Transmembrane</keyword>
<feature type="transmembrane region" description="Helical" evidence="7">
    <location>
        <begin position="257"/>
        <end position="276"/>
    </location>
</feature>
<name>A0A378TAG0_9MYCO</name>
<dbReference type="RefSeq" id="WP_115277777.1">
    <property type="nucleotide sequence ID" value="NZ_AP022600.1"/>
</dbReference>
<dbReference type="PANTHER" id="PTHR34390:SF2">
    <property type="entry name" value="SUCCINATE TRANSPORTER SUBUNIT YJJP-RELATED"/>
    <property type="match status" value="1"/>
</dbReference>
<dbReference type="InterPro" id="IPR050539">
    <property type="entry name" value="ThrE_Dicarb/AminoAcid_Exp"/>
</dbReference>
<feature type="transmembrane region" description="Helical" evidence="7">
    <location>
        <begin position="187"/>
        <end position="211"/>
    </location>
</feature>
<dbReference type="EMBL" id="UGQT01000001">
    <property type="protein sequence ID" value="STZ57610.1"/>
    <property type="molecule type" value="Genomic_DNA"/>
</dbReference>
<evidence type="ECO:0000256" key="4">
    <source>
        <dbReference type="ARBA" id="ARBA00022989"/>
    </source>
</evidence>
<evidence type="ECO:0000259" key="9">
    <source>
        <dbReference type="Pfam" id="PF12821"/>
    </source>
</evidence>
<dbReference type="Pfam" id="PF12821">
    <property type="entry name" value="ThrE_2"/>
    <property type="match status" value="1"/>
</dbReference>
<reference evidence="10 11" key="1">
    <citation type="submission" date="2018-06" db="EMBL/GenBank/DDBJ databases">
        <authorList>
            <consortium name="Pathogen Informatics"/>
            <person name="Doyle S."/>
        </authorList>
    </citation>
    <scope>NUCLEOTIDE SEQUENCE [LARGE SCALE GENOMIC DNA]</scope>
    <source>
        <strain evidence="10 11">NCTC10821</strain>
    </source>
</reference>
<evidence type="ECO:0000256" key="5">
    <source>
        <dbReference type="ARBA" id="ARBA00023136"/>
    </source>
</evidence>
<dbReference type="GO" id="GO:0022857">
    <property type="term" value="F:transmembrane transporter activity"/>
    <property type="evidence" value="ECO:0007669"/>
    <property type="project" value="InterPro"/>
</dbReference>
<evidence type="ECO:0000256" key="3">
    <source>
        <dbReference type="ARBA" id="ARBA00022692"/>
    </source>
</evidence>
<evidence type="ECO:0000256" key="2">
    <source>
        <dbReference type="ARBA" id="ARBA00022475"/>
    </source>
</evidence>
<evidence type="ECO:0000259" key="8">
    <source>
        <dbReference type="Pfam" id="PF06738"/>
    </source>
</evidence>
<keyword evidence="5 7" id="KW-0472">Membrane</keyword>
<dbReference type="Pfam" id="PF06738">
    <property type="entry name" value="ThrE"/>
    <property type="match status" value="1"/>
</dbReference>
<dbReference type="GO" id="GO:0005886">
    <property type="term" value="C:plasma membrane"/>
    <property type="evidence" value="ECO:0007669"/>
    <property type="project" value="UniProtKB-SubCell"/>
</dbReference>
<dbReference type="Proteomes" id="UP000254978">
    <property type="component" value="Unassembled WGS sequence"/>
</dbReference>
<feature type="transmembrane region" description="Helical" evidence="7">
    <location>
        <begin position="134"/>
        <end position="152"/>
    </location>
</feature>
<dbReference type="PANTHER" id="PTHR34390">
    <property type="entry name" value="UPF0442 PROTEIN YJJB-RELATED"/>
    <property type="match status" value="1"/>
</dbReference>
<keyword evidence="11" id="KW-1185">Reference proteome</keyword>
<feature type="transmembrane region" description="Helical" evidence="7">
    <location>
        <begin position="333"/>
        <end position="351"/>
    </location>
</feature>
<feature type="transmembrane region" description="Helical" evidence="7">
    <location>
        <begin position="223"/>
        <end position="245"/>
    </location>
</feature>
<comment type="subcellular location">
    <subcellularLocation>
        <location evidence="1">Cell membrane</location>
        <topology evidence="1">Multi-pass membrane protein</topology>
    </subcellularLocation>
</comment>
<feature type="transmembrane region" description="Helical" evidence="7">
    <location>
        <begin position="164"/>
        <end position="181"/>
    </location>
</feature>
<keyword evidence="2" id="KW-1003">Cell membrane</keyword>
<feature type="transmembrane region" description="Helical" evidence="7">
    <location>
        <begin position="283"/>
        <end position="302"/>
    </location>
</feature>
<organism evidence="10 11">
    <name type="scientific">Mycolicibacterium tokaiense</name>
    <dbReference type="NCBI Taxonomy" id="39695"/>
    <lineage>
        <taxon>Bacteria</taxon>
        <taxon>Bacillati</taxon>
        <taxon>Actinomycetota</taxon>
        <taxon>Actinomycetes</taxon>
        <taxon>Mycobacteriales</taxon>
        <taxon>Mycobacteriaceae</taxon>
        <taxon>Mycolicibacterium</taxon>
    </lineage>
</organism>
<dbReference type="AlphaFoldDB" id="A0A378TAG0"/>
<accession>A0A378TAG0</accession>
<evidence type="ECO:0000256" key="7">
    <source>
        <dbReference type="SAM" id="Phobius"/>
    </source>
</evidence>
<dbReference type="GO" id="GO:0015744">
    <property type="term" value="P:succinate transport"/>
    <property type="evidence" value="ECO:0007669"/>
    <property type="project" value="TreeGrafter"/>
</dbReference>
<dbReference type="InterPro" id="IPR010619">
    <property type="entry name" value="ThrE-like_N"/>
</dbReference>
<protein>
    <submittedName>
        <fullName evidence="10">Protein of uncharacterized function (DUF1212)</fullName>
    </submittedName>
</protein>
<evidence type="ECO:0000313" key="10">
    <source>
        <dbReference type="EMBL" id="STZ57610.1"/>
    </source>
</evidence>
<dbReference type="OrthoDB" id="9124364at2"/>
<feature type="transmembrane region" description="Helical" evidence="7">
    <location>
        <begin position="110"/>
        <end position="128"/>
    </location>
</feature>
<feature type="domain" description="Threonine/serine exporter-like N-terminal" evidence="8">
    <location>
        <begin position="8"/>
        <end position="242"/>
    </location>
</feature>
<dbReference type="InterPro" id="IPR024528">
    <property type="entry name" value="ThrE_2"/>
</dbReference>
<sequence length="414" mass="41759">MGSPDHDAVLQAATLLQNNGQSTGMTLAAVNRLNRGLDTHAVLIPSWSSLLLSDDSTRTARWAPVSPTGVNIRRVAAAMRVVDAAQDGPLDRTTVRAELDRAAQLPASHAAVFTLACATGAGALAVIFGADHPAVVLLAALSGAVGGALRRTIGRWGAGPLPQVLLAATVAGLIGAAALRADLGPSAALVVLCPVLILVPGPHLLNGALDLLALRVTLGLSRLGYASVLVAAIGAGLMLGLQAGGETLPMVSSVGRTPLLGDVLAAGVAAASYSVYFSMPYRLIAWPVAAGMLAHAAHWWALSGWGSGPATAALIACLIVGVLLVPVSHLVRIPFAGIGFASVVSLIPGSYALHMLGGLVALPGDPSPSLLAATVANGVVATSVVAAMAVGLAIPMHVRDVVEQRRQEGSGFRL</sequence>
<gene>
    <name evidence="10" type="ORF">NCTC10821_01113</name>
</gene>